<dbReference type="Proteomes" id="UP000255295">
    <property type="component" value="Unassembled WGS sequence"/>
</dbReference>
<organism evidence="2 4">
    <name type="scientific">Lysinibacillus sphaericus</name>
    <name type="common">Bacillus sphaericus</name>
    <dbReference type="NCBI Taxonomy" id="1421"/>
    <lineage>
        <taxon>Bacteria</taxon>
        <taxon>Bacillati</taxon>
        <taxon>Bacillota</taxon>
        <taxon>Bacilli</taxon>
        <taxon>Bacillales</taxon>
        <taxon>Bacillaceae</taxon>
        <taxon>Lysinibacillus</taxon>
    </lineage>
</organism>
<sequence>MHSTYVLYNIVPFGFLILLVYIFIDVFLDYFRKEIKSNKKRIILYSFIFYLISLIQIKTGGFTLPQNPADNGRGFISTNDWFGIFDTMHFHISIFSYSALFYNFILFVPFGIFLLLLFNLKSNKKAISIVVLSCLVIHFAHLLLGRSGFTKGHFGNMDIFCSLFNVLGGVLGIFLVKYAVNYIHSYKLNTQTKIVD</sequence>
<dbReference type="EMBL" id="UFSZ01000001">
    <property type="protein sequence ID" value="SUV17515.1"/>
    <property type="molecule type" value="Genomic_DNA"/>
</dbReference>
<evidence type="ECO:0000313" key="5">
    <source>
        <dbReference type="Proteomes" id="UP000255295"/>
    </source>
</evidence>
<proteinExistence type="predicted"/>
<reference evidence="2 4" key="1">
    <citation type="submission" date="2017-03" db="EMBL/GenBank/DDBJ databases">
        <title>The whole genome sequencing and assembly of Lysinibacillus sphaericus DSM 28T strain.</title>
        <authorList>
            <person name="Lee Y.-J."/>
            <person name="Yi H."/>
            <person name="Bahn Y.-S."/>
            <person name="Kim J.F."/>
            <person name="Lee D.-W."/>
        </authorList>
    </citation>
    <scope>NUCLEOTIDE SEQUENCE [LARGE SCALE GENOMIC DNA]</scope>
    <source>
        <strain evidence="2 4">DSM 28</strain>
    </source>
</reference>
<feature type="transmembrane region" description="Helical" evidence="1">
    <location>
        <begin position="157"/>
        <end position="180"/>
    </location>
</feature>
<evidence type="ECO:0000313" key="4">
    <source>
        <dbReference type="Proteomes" id="UP000238825"/>
    </source>
</evidence>
<gene>
    <name evidence="2" type="ORF">LS41612_10550</name>
    <name evidence="3" type="ORF">NCTC10338_02618</name>
</gene>
<accession>A0A2S0JZW2</accession>
<dbReference type="AlphaFoldDB" id="A0A2S0JZW2"/>
<feature type="transmembrane region" description="Helical" evidence="1">
    <location>
        <begin position="126"/>
        <end position="145"/>
    </location>
</feature>
<keyword evidence="1" id="KW-0472">Membrane</keyword>
<dbReference type="EMBL" id="CP019980">
    <property type="protein sequence ID" value="AVK96675.1"/>
    <property type="molecule type" value="Genomic_DNA"/>
</dbReference>
<dbReference type="Proteomes" id="UP000238825">
    <property type="component" value="Chromosome"/>
</dbReference>
<feature type="transmembrane region" description="Helical" evidence="1">
    <location>
        <begin position="42"/>
        <end position="64"/>
    </location>
</feature>
<keyword evidence="1" id="KW-0812">Transmembrane</keyword>
<evidence type="ECO:0000313" key="2">
    <source>
        <dbReference type="EMBL" id="AVK96675.1"/>
    </source>
</evidence>
<feature type="transmembrane region" description="Helical" evidence="1">
    <location>
        <begin position="94"/>
        <end position="119"/>
    </location>
</feature>
<keyword evidence="1" id="KW-1133">Transmembrane helix</keyword>
<reference evidence="3 5" key="2">
    <citation type="submission" date="2018-06" db="EMBL/GenBank/DDBJ databases">
        <authorList>
            <consortium name="Pathogen Informatics"/>
            <person name="Doyle S."/>
        </authorList>
    </citation>
    <scope>NUCLEOTIDE SEQUENCE [LARGE SCALE GENOMIC DNA]</scope>
    <source>
        <strain evidence="3 5">NCTC10338</strain>
    </source>
</reference>
<evidence type="ECO:0000313" key="3">
    <source>
        <dbReference type="EMBL" id="SUV17515.1"/>
    </source>
</evidence>
<protein>
    <recommendedName>
        <fullName evidence="6">VanZ-like domain-containing protein</fullName>
    </recommendedName>
</protein>
<evidence type="ECO:0000256" key="1">
    <source>
        <dbReference type="SAM" id="Phobius"/>
    </source>
</evidence>
<name>A0A2S0JZW2_LYSSH</name>
<feature type="transmembrane region" description="Helical" evidence="1">
    <location>
        <begin position="6"/>
        <end position="30"/>
    </location>
</feature>
<evidence type="ECO:0008006" key="6">
    <source>
        <dbReference type="Google" id="ProtNLM"/>
    </source>
</evidence>